<evidence type="ECO:0000256" key="9">
    <source>
        <dbReference type="ARBA" id="ARBA00023235"/>
    </source>
</evidence>
<evidence type="ECO:0000256" key="2">
    <source>
        <dbReference type="ARBA" id="ARBA00001946"/>
    </source>
</evidence>
<comment type="cofactor">
    <cofactor evidence="2">
        <name>Mg(2+)</name>
        <dbReference type="ChEBI" id="CHEBI:18420"/>
    </cofactor>
</comment>
<comment type="function">
    <text evidence="10">Topoisomerase IV is essential for chromosome segregation. It relaxes supercoiled DNA. Performs the decatenation events required during the replication of a circular DNA molecule.</text>
</comment>
<dbReference type="InterPro" id="IPR002288">
    <property type="entry name" value="DNA_gyrase_B_C"/>
</dbReference>
<dbReference type="InterPro" id="IPR013506">
    <property type="entry name" value="Topo_IIA_bsu_dom2"/>
</dbReference>
<evidence type="ECO:0000256" key="1">
    <source>
        <dbReference type="ARBA" id="ARBA00000185"/>
    </source>
</evidence>
<dbReference type="SUPFAM" id="SSF56719">
    <property type="entry name" value="Type II DNA topoisomerase"/>
    <property type="match status" value="1"/>
</dbReference>
<evidence type="ECO:0000313" key="12">
    <source>
        <dbReference type="EMBL" id="TXF10332.1"/>
    </source>
</evidence>
<dbReference type="AlphaFoldDB" id="A0A5C7ER84"/>
<dbReference type="RefSeq" id="WP_147801130.1">
    <property type="nucleotide sequence ID" value="NZ_VPFL01000035.1"/>
</dbReference>
<dbReference type="Gene3D" id="3.30.230.10">
    <property type="match status" value="1"/>
</dbReference>
<dbReference type="SMART" id="SM00433">
    <property type="entry name" value="TOP2c"/>
    <property type="match status" value="1"/>
</dbReference>
<dbReference type="Pfam" id="PF02518">
    <property type="entry name" value="HATPase_c"/>
    <property type="match status" value="1"/>
</dbReference>
<evidence type="ECO:0000256" key="3">
    <source>
        <dbReference type="ARBA" id="ARBA00022723"/>
    </source>
</evidence>
<dbReference type="SMART" id="SM00387">
    <property type="entry name" value="HATPase_c"/>
    <property type="match status" value="1"/>
</dbReference>
<feature type="binding site" evidence="10">
    <location>
        <position position="6"/>
    </location>
    <ligand>
        <name>ATP</name>
        <dbReference type="ChEBI" id="CHEBI:30616"/>
    </ligand>
</feature>
<dbReference type="HAMAP" id="MF_00938">
    <property type="entry name" value="ParE_type1"/>
    <property type="match status" value="1"/>
</dbReference>
<evidence type="ECO:0000256" key="8">
    <source>
        <dbReference type="ARBA" id="ARBA00023125"/>
    </source>
</evidence>
<organism evidence="12 13">
    <name type="scientific">Pelomicrobium methylotrophicum</name>
    <dbReference type="NCBI Taxonomy" id="2602750"/>
    <lineage>
        <taxon>Bacteria</taxon>
        <taxon>Pseudomonadati</taxon>
        <taxon>Pseudomonadota</taxon>
        <taxon>Hydrogenophilia</taxon>
        <taxon>Hydrogenophilia incertae sedis</taxon>
        <taxon>Pelomicrobium</taxon>
    </lineage>
</organism>
<dbReference type="GO" id="GO:0005694">
    <property type="term" value="C:chromosome"/>
    <property type="evidence" value="ECO:0007669"/>
    <property type="project" value="InterPro"/>
</dbReference>
<keyword evidence="4 10" id="KW-0547">Nucleotide-binding</keyword>
<dbReference type="CDD" id="cd00822">
    <property type="entry name" value="TopoII_Trans_DNA_gyrase"/>
    <property type="match status" value="1"/>
</dbReference>
<dbReference type="InterPro" id="IPR014721">
    <property type="entry name" value="Ribsml_uS5_D2-typ_fold_subgr"/>
</dbReference>
<dbReference type="InterPro" id="IPR018522">
    <property type="entry name" value="TopoIIA_CS"/>
</dbReference>
<evidence type="ECO:0000256" key="5">
    <source>
        <dbReference type="ARBA" id="ARBA00022840"/>
    </source>
</evidence>
<reference evidence="12 13" key="1">
    <citation type="submission" date="2019-08" db="EMBL/GenBank/DDBJ databases">
        <title>Pelomicrobium methylotrophicum gen. nov., sp. nov. a moderately thermophilic, facultatively anaerobic, lithoautotrophic and methylotrophic bacterium isolated from a terrestrial mud volcano.</title>
        <authorList>
            <person name="Slobodkina G.B."/>
            <person name="Merkel A.Y."/>
            <person name="Slobodkin A.I."/>
        </authorList>
    </citation>
    <scope>NUCLEOTIDE SEQUENCE [LARGE SCALE GENOMIC DNA]</scope>
    <source>
        <strain evidence="12 13">SM250</strain>
    </source>
</reference>
<feature type="site" description="Interaction with DNA" evidence="10">
    <location>
        <position position="645"/>
    </location>
</feature>
<feature type="binding site" evidence="10">
    <location>
        <position position="70"/>
    </location>
    <ligand>
        <name>ATP</name>
        <dbReference type="ChEBI" id="CHEBI:30616"/>
    </ligand>
</feature>
<proteinExistence type="inferred from homology"/>
<dbReference type="SUPFAM" id="SSF54211">
    <property type="entry name" value="Ribosomal protein S5 domain 2-like"/>
    <property type="match status" value="1"/>
</dbReference>
<feature type="site" description="Interaction with DNA" evidence="10">
    <location>
        <position position="517"/>
    </location>
</feature>
<dbReference type="InterPro" id="IPR013760">
    <property type="entry name" value="Topo_IIA-like_dom_sf"/>
</dbReference>
<evidence type="ECO:0000256" key="10">
    <source>
        <dbReference type="HAMAP-Rule" id="MF_00938"/>
    </source>
</evidence>
<name>A0A5C7ER84_9PROT</name>
<dbReference type="CDD" id="cd16928">
    <property type="entry name" value="HATPase_GyrB-like"/>
    <property type="match status" value="1"/>
</dbReference>
<dbReference type="GO" id="GO:0007059">
    <property type="term" value="P:chromosome segregation"/>
    <property type="evidence" value="ECO:0007669"/>
    <property type="project" value="UniProtKB-UniRule"/>
</dbReference>
<dbReference type="GO" id="GO:0046872">
    <property type="term" value="F:metal ion binding"/>
    <property type="evidence" value="ECO:0007669"/>
    <property type="project" value="UniProtKB-KW"/>
</dbReference>
<keyword evidence="8 10" id="KW-0238">DNA-binding</keyword>
<dbReference type="InterPro" id="IPR001241">
    <property type="entry name" value="Topo_IIA"/>
</dbReference>
<dbReference type="PRINTS" id="PR00418">
    <property type="entry name" value="TPI2FAMILY"/>
</dbReference>
<dbReference type="Gene3D" id="3.40.50.670">
    <property type="match status" value="1"/>
</dbReference>
<keyword evidence="3" id="KW-0479">Metal-binding</keyword>
<dbReference type="InterPro" id="IPR003594">
    <property type="entry name" value="HATPase_dom"/>
</dbReference>
<dbReference type="EMBL" id="VPFL01000035">
    <property type="protein sequence ID" value="TXF10332.1"/>
    <property type="molecule type" value="Genomic_DNA"/>
</dbReference>
<dbReference type="GO" id="GO:0003918">
    <property type="term" value="F:DNA topoisomerase type II (double strand cut, ATP-hydrolyzing) activity"/>
    <property type="evidence" value="ECO:0007669"/>
    <property type="project" value="UniProtKB-UniRule"/>
</dbReference>
<dbReference type="Pfam" id="PF01751">
    <property type="entry name" value="Toprim"/>
    <property type="match status" value="1"/>
</dbReference>
<feature type="binding site" evidence="10">
    <location>
        <position position="43"/>
    </location>
    <ligand>
        <name>ATP</name>
        <dbReference type="ChEBI" id="CHEBI:30616"/>
    </ligand>
</feature>
<evidence type="ECO:0000256" key="7">
    <source>
        <dbReference type="ARBA" id="ARBA00023029"/>
    </source>
</evidence>
<dbReference type="InParanoid" id="A0A5C7ER84"/>
<dbReference type="EC" id="5.6.2.2" evidence="10"/>
<dbReference type="InterPro" id="IPR006171">
    <property type="entry name" value="TOPRIM_dom"/>
</dbReference>
<dbReference type="Proteomes" id="UP000321201">
    <property type="component" value="Unassembled WGS sequence"/>
</dbReference>
<evidence type="ECO:0000256" key="4">
    <source>
        <dbReference type="ARBA" id="ARBA00022741"/>
    </source>
</evidence>
<protein>
    <recommendedName>
        <fullName evidence="10">DNA topoisomerase 4 subunit B</fullName>
        <ecNumber evidence="10">5.6.2.2</ecNumber>
    </recommendedName>
    <alternativeName>
        <fullName evidence="10">Topoisomerase IV subunit B</fullName>
    </alternativeName>
</protein>
<evidence type="ECO:0000313" key="13">
    <source>
        <dbReference type="Proteomes" id="UP000321201"/>
    </source>
</evidence>
<dbReference type="GO" id="GO:0005524">
    <property type="term" value="F:ATP binding"/>
    <property type="evidence" value="ECO:0007669"/>
    <property type="project" value="UniProtKB-UniRule"/>
</dbReference>
<dbReference type="Gene3D" id="3.30.565.10">
    <property type="entry name" value="Histidine kinase-like ATPase, C-terminal domain"/>
    <property type="match status" value="1"/>
</dbReference>
<dbReference type="OrthoDB" id="9802808at2"/>
<dbReference type="GO" id="GO:0003677">
    <property type="term" value="F:DNA binding"/>
    <property type="evidence" value="ECO:0007669"/>
    <property type="project" value="UniProtKB-UniRule"/>
</dbReference>
<dbReference type="FunCoup" id="A0A5C7ER84">
    <property type="interactions" value="133"/>
</dbReference>
<keyword evidence="13" id="KW-1185">Reference proteome</keyword>
<comment type="subunit">
    <text evidence="10">Heterotetramer composed of ParC and ParE.</text>
</comment>
<evidence type="ECO:0000259" key="11">
    <source>
        <dbReference type="PROSITE" id="PS50880"/>
    </source>
</evidence>
<dbReference type="PRINTS" id="PR01098">
    <property type="entry name" value="TOPISMRASE4B"/>
</dbReference>
<dbReference type="InterPro" id="IPR020568">
    <property type="entry name" value="Ribosomal_Su5_D2-typ_SF"/>
</dbReference>
<keyword evidence="5 10" id="KW-0067">ATP-binding</keyword>
<comment type="similarity">
    <text evidence="10">Belongs to the type II topoisomerase family. ParE type 1 subfamily.</text>
</comment>
<evidence type="ECO:0000256" key="6">
    <source>
        <dbReference type="ARBA" id="ARBA00022842"/>
    </source>
</evidence>
<dbReference type="InterPro" id="IPR005737">
    <property type="entry name" value="TopoIV_B_Gneg"/>
</dbReference>
<feature type="binding site" evidence="10">
    <location>
        <position position="350"/>
    </location>
    <ligand>
        <name>ATP</name>
        <dbReference type="ChEBI" id="CHEBI:30616"/>
    </ligand>
</feature>
<feature type="site" description="Interaction with DNA" evidence="10">
    <location>
        <position position="462"/>
    </location>
</feature>
<dbReference type="GO" id="GO:0006265">
    <property type="term" value="P:DNA topological change"/>
    <property type="evidence" value="ECO:0007669"/>
    <property type="project" value="UniProtKB-UniRule"/>
</dbReference>
<dbReference type="Pfam" id="PF00204">
    <property type="entry name" value="DNA_gyraseB"/>
    <property type="match status" value="1"/>
</dbReference>
<keyword evidence="6" id="KW-0460">Magnesium</keyword>
<gene>
    <name evidence="10" type="primary">parE</name>
    <name evidence="12" type="ORF">FR698_15690</name>
</gene>
<dbReference type="PROSITE" id="PS00177">
    <property type="entry name" value="TOPOISOMERASE_II"/>
    <property type="match status" value="1"/>
</dbReference>
<comment type="caution">
    <text evidence="12">The sequence shown here is derived from an EMBL/GenBank/DDBJ whole genome shotgun (WGS) entry which is preliminary data.</text>
</comment>
<feature type="domain" description="Toprim" evidence="11">
    <location>
        <begin position="428"/>
        <end position="545"/>
    </location>
</feature>
<feature type="binding site" evidence="10">
    <location>
        <begin position="115"/>
        <end position="121"/>
    </location>
    <ligand>
        <name>ATP</name>
        <dbReference type="ChEBI" id="CHEBI:30616"/>
    </ligand>
</feature>
<keyword evidence="7 10" id="KW-0799">Topoisomerase</keyword>
<dbReference type="InterPro" id="IPR036890">
    <property type="entry name" value="HATPase_C_sf"/>
</dbReference>
<comment type="catalytic activity">
    <reaction evidence="1 10">
        <text>ATP-dependent breakage, passage and rejoining of double-stranded DNA.</text>
        <dbReference type="EC" id="5.6.2.2"/>
    </reaction>
</comment>
<accession>A0A5C7ER84</accession>
<dbReference type="PANTHER" id="PTHR45866:SF4">
    <property type="entry name" value="DNA TOPOISOMERASE 4 SUBUNIT B"/>
    <property type="match status" value="1"/>
</dbReference>
<keyword evidence="9 10" id="KW-0413">Isomerase</keyword>
<dbReference type="Pfam" id="PF00986">
    <property type="entry name" value="DNA_gyraseB_C"/>
    <property type="match status" value="1"/>
</dbReference>
<sequence length="661" mass="73276">MAKDSYSAKDIEILEDLSPILHRPGMYTDPQNPNHALVEVIDNAADEGLAGFAKHVSVILHEDGSATVEDDGRGIPIDIHPKKKVPAVQVIFTTLHSGGKFRKTDKDAAYRIAGGLHGVGVCVSNALSRRLEVEVKRDGGHYRIVFADNGQLREPLKKIGSVGPRDSGTKVRFWPDPKYFDSPKINVQEIAALLRAKAMLLPGVRFTLGIEKKGRIETTEWHFPEGIRGYFAEAIAGLSPVAAPFFGERYVTAQSESDSFAEGEGAMWAIAWTAEGDTVTESYVNMIPTRHGGTHVAGLREGVYNAIKNFIDLHSMGQRGLKIVPEDVWSRASYVLAVKMLDPQFKGQVKNELISREAVKLTAQMVRDPFELWLNQHVEEGKRIAELVIRQAQARSRAAQKVERRKSSGVAVLPGKLTDCASDDPERNELFIVEGDSAGGSAKQARDKEFQAVLPLKGKPKNTWQDNPDTLYSNKEIEAIALAIGVDHHKPGDAVDLSGLRYKRIIILADADVDGAHIQVLLLTLFFRHFPKLIERGHVYVAQPPLYRIDVPAQGKGRPARKLYALDDAELESLLEKLTDEGVRPGSWTVSRFKGLGEMNPEQLWETTLNPDTRRVLPVTVADGELHESLSIFNMMMARENAAQRREWMETYGNLVEADIT</sequence>
<dbReference type="PROSITE" id="PS50880">
    <property type="entry name" value="TOPRIM"/>
    <property type="match status" value="1"/>
</dbReference>
<dbReference type="PANTHER" id="PTHR45866">
    <property type="entry name" value="DNA GYRASE/TOPOISOMERASE SUBUNIT B"/>
    <property type="match status" value="1"/>
</dbReference>
<dbReference type="InterPro" id="IPR013759">
    <property type="entry name" value="Topo_IIA_B_C"/>
</dbReference>
<dbReference type="SUPFAM" id="SSF55874">
    <property type="entry name" value="ATPase domain of HSP90 chaperone/DNA topoisomerase II/histidine kinase"/>
    <property type="match status" value="1"/>
</dbReference>